<dbReference type="PANTHER" id="PTHR43020">
    <property type="entry name" value="CDK5 REGULATORY SUBUNIT-ASSOCIATED PROTEIN 1"/>
    <property type="match status" value="1"/>
</dbReference>
<evidence type="ECO:0000313" key="2">
    <source>
        <dbReference type="EMBL" id="GAH21042.1"/>
    </source>
</evidence>
<sequence>VSSLSSESKLKVCLPVQSGSNDILKAMRRGYTVEDYRHLITQIRSKIPGVALSTDVLVGFPSETEEQFQQTFNLLSELRLDTV</sequence>
<dbReference type="PANTHER" id="PTHR43020:SF2">
    <property type="entry name" value="MITOCHONDRIAL TRNA METHYLTHIOTRANSFERASE CDK5RAP1"/>
    <property type="match status" value="1"/>
</dbReference>
<proteinExistence type="predicted"/>
<feature type="non-terminal residue" evidence="2">
    <location>
        <position position="83"/>
    </location>
</feature>
<dbReference type="AlphaFoldDB" id="X1DLI1"/>
<dbReference type="EMBL" id="BART01040835">
    <property type="protein sequence ID" value="GAH21042.1"/>
    <property type="molecule type" value="Genomic_DNA"/>
</dbReference>
<name>X1DLI1_9ZZZZ</name>
<evidence type="ECO:0000259" key="1">
    <source>
        <dbReference type="Pfam" id="PF04055"/>
    </source>
</evidence>
<dbReference type="Pfam" id="PF04055">
    <property type="entry name" value="Radical_SAM"/>
    <property type="match status" value="1"/>
</dbReference>
<dbReference type="GO" id="GO:0035597">
    <property type="term" value="F:tRNA-2-methylthio-N(6)-dimethylallyladenosine(37) synthase activity"/>
    <property type="evidence" value="ECO:0007669"/>
    <property type="project" value="TreeGrafter"/>
</dbReference>
<dbReference type="SUPFAM" id="SSF102114">
    <property type="entry name" value="Radical SAM enzymes"/>
    <property type="match status" value="1"/>
</dbReference>
<dbReference type="InterPro" id="IPR023404">
    <property type="entry name" value="rSAM_horseshoe"/>
</dbReference>
<dbReference type="Gene3D" id="3.80.30.20">
    <property type="entry name" value="tm_1862 like domain"/>
    <property type="match status" value="1"/>
</dbReference>
<dbReference type="GO" id="GO:0005829">
    <property type="term" value="C:cytosol"/>
    <property type="evidence" value="ECO:0007669"/>
    <property type="project" value="TreeGrafter"/>
</dbReference>
<dbReference type="InterPro" id="IPR058240">
    <property type="entry name" value="rSAM_sf"/>
</dbReference>
<gene>
    <name evidence="2" type="ORF">S01H4_66178</name>
</gene>
<protein>
    <recommendedName>
        <fullName evidence="1">Radical SAM core domain-containing protein</fullName>
    </recommendedName>
</protein>
<dbReference type="GO" id="GO:0051539">
    <property type="term" value="F:4 iron, 4 sulfur cluster binding"/>
    <property type="evidence" value="ECO:0007669"/>
    <property type="project" value="TreeGrafter"/>
</dbReference>
<feature type="domain" description="Radical SAM core" evidence="1">
    <location>
        <begin position="12"/>
        <end position="75"/>
    </location>
</feature>
<organism evidence="2">
    <name type="scientific">marine sediment metagenome</name>
    <dbReference type="NCBI Taxonomy" id="412755"/>
    <lineage>
        <taxon>unclassified sequences</taxon>
        <taxon>metagenomes</taxon>
        <taxon>ecological metagenomes</taxon>
    </lineage>
</organism>
<reference evidence="2" key="1">
    <citation type="journal article" date="2014" name="Front. Microbiol.">
        <title>High frequency of phylogenetically diverse reductive dehalogenase-homologous genes in deep subseafloor sedimentary metagenomes.</title>
        <authorList>
            <person name="Kawai M."/>
            <person name="Futagami T."/>
            <person name="Toyoda A."/>
            <person name="Takaki Y."/>
            <person name="Nishi S."/>
            <person name="Hori S."/>
            <person name="Arai W."/>
            <person name="Tsubouchi T."/>
            <person name="Morono Y."/>
            <person name="Uchiyama I."/>
            <person name="Ito T."/>
            <person name="Fujiyama A."/>
            <person name="Inagaki F."/>
            <person name="Takami H."/>
        </authorList>
    </citation>
    <scope>NUCLEOTIDE SEQUENCE</scope>
    <source>
        <strain evidence="2">Expedition CK06-06</strain>
    </source>
</reference>
<accession>X1DLI1</accession>
<dbReference type="InterPro" id="IPR007197">
    <property type="entry name" value="rSAM"/>
</dbReference>
<feature type="non-terminal residue" evidence="2">
    <location>
        <position position="1"/>
    </location>
</feature>
<comment type="caution">
    <text evidence="2">The sequence shown here is derived from an EMBL/GenBank/DDBJ whole genome shotgun (WGS) entry which is preliminary data.</text>
</comment>